<dbReference type="Pfam" id="PF02989">
    <property type="entry name" value="DUF228"/>
    <property type="match status" value="1"/>
</dbReference>
<name>A0ABN4UBE2_BORAN</name>
<reference evidence="2" key="1">
    <citation type="submission" date="2016-02" db="EMBL/GenBank/DDBJ databases">
        <title>lpA89 plasmid of the avian spirochetosis agent Borrelia anserina Es.</title>
        <authorList>
            <person name="Elbir H."/>
            <person name="Sitlani P."/>
            <person name="Bergstroem S."/>
            <person name="Barbour A.G."/>
        </authorList>
    </citation>
    <scope>NUCLEOTIDE SEQUENCE [LARGE SCALE GENOMIC DNA]</scope>
    <source>
        <strain evidence="2">Es</strain>
        <plasmid evidence="2">lpA89</plasmid>
    </source>
</reference>
<dbReference type="RefSeq" id="WP_025420026.1">
    <property type="nucleotide sequence ID" value="NZ_CP014325.1"/>
</dbReference>
<keyword evidence="1" id="KW-0175">Coiled coil</keyword>
<evidence type="ECO:0000313" key="2">
    <source>
        <dbReference type="EMBL" id="APR65364.1"/>
    </source>
</evidence>
<gene>
    <name evidence="2" type="ORF">N187_A45</name>
</gene>
<keyword evidence="2" id="KW-0614">Plasmid</keyword>
<protein>
    <submittedName>
        <fullName evidence="2">Uncharacterized protein</fullName>
    </submittedName>
</protein>
<dbReference type="Proteomes" id="UP000185502">
    <property type="component" value="Plasmid lpA89"/>
</dbReference>
<accession>A0ABN4UBE2</accession>
<geneLocation type="plasmid" evidence="2 3">
    <name>lpA89</name>
</geneLocation>
<sequence>MPDKSELEASLAKLTQEKSRLESELASLKVNKQASVLEKLKSYSTHPAVFDKSSQFGSFDIYFSHKGGLQYSLADKFENYQAVDFCYKRGVKLVVDNSMSPCIARGGGSDLYGICIDYDDMTKIATVISIASSFECVLLSDVSVKAGDKLVFDNEGVLAKISDNATYMQAMALSDALEFRDRPGFYGTKVMLISKPVTQI</sequence>
<evidence type="ECO:0000256" key="1">
    <source>
        <dbReference type="SAM" id="Coils"/>
    </source>
</evidence>
<keyword evidence="3" id="KW-1185">Reference proteome</keyword>
<dbReference type="EMBL" id="CP014325">
    <property type="protein sequence ID" value="APR65364.1"/>
    <property type="molecule type" value="Genomic_DNA"/>
</dbReference>
<evidence type="ECO:0000313" key="3">
    <source>
        <dbReference type="Proteomes" id="UP000185502"/>
    </source>
</evidence>
<organism evidence="2 3">
    <name type="scientific">Borrelia anserina Es</name>
    <dbReference type="NCBI Taxonomy" id="1365188"/>
    <lineage>
        <taxon>Bacteria</taxon>
        <taxon>Pseudomonadati</taxon>
        <taxon>Spirochaetota</taxon>
        <taxon>Spirochaetia</taxon>
        <taxon>Spirochaetales</taxon>
        <taxon>Borreliaceae</taxon>
        <taxon>Borrelia</taxon>
    </lineage>
</organism>
<dbReference type="InterPro" id="IPR004239">
    <property type="entry name" value="DUF228"/>
</dbReference>
<feature type="coiled-coil region" evidence="1">
    <location>
        <begin position="4"/>
        <end position="31"/>
    </location>
</feature>
<proteinExistence type="predicted"/>